<evidence type="ECO:0000313" key="3">
    <source>
        <dbReference type="Proteomes" id="UP001312865"/>
    </source>
</evidence>
<keyword evidence="1" id="KW-0472">Membrane</keyword>
<keyword evidence="1" id="KW-0812">Transmembrane</keyword>
<feature type="transmembrane region" description="Helical" evidence="1">
    <location>
        <begin position="31"/>
        <end position="50"/>
    </location>
</feature>
<protein>
    <recommendedName>
        <fullName evidence="4">DUF3899 domain-containing protein</fullName>
    </recommendedName>
</protein>
<feature type="transmembrane region" description="Helical" evidence="1">
    <location>
        <begin position="83"/>
        <end position="103"/>
    </location>
</feature>
<dbReference type="EMBL" id="JBBAXC010000010">
    <property type="protein sequence ID" value="MEI5907927.1"/>
    <property type="molecule type" value="Genomic_DNA"/>
</dbReference>
<gene>
    <name evidence="2" type="ORF">WAK64_12760</name>
</gene>
<evidence type="ECO:0000256" key="1">
    <source>
        <dbReference type="SAM" id="Phobius"/>
    </source>
</evidence>
<reference evidence="2 3" key="1">
    <citation type="journal article" date="2018" name="J. Microbiol.">
        <title>Bacillus spongiae sp. nov., isolated from sponge of Jeju Island.</title>
        <authorList>
            <person name="Lee G.E."/>
            <person name="Im W.T."/>
            <person name="Park J.S."/>
        </authorList>
    </citation>
    <scope>NUCLEOTIDE SEQUENCE [LARGE SCALE GENOMIC DNA]</scope>
    <source>
        <strain evidence="2 3">135PIL107-10</strain>
    </source>
</reference>
<organism evidence="2 3">
    <name type="scientific">Bacillus spongiae</name>
    <dbReference type="NCBI Taxonomy" id="2683610"/>
    <lineage>
        <taxon>Bacteria</taxon>
        <taxon>Bacillati</taxon>
        <taxon>Bacillota</taxon>
        <taxon>Bacilli</taxon>
        <taxon>Bacillales</taxon>
        <taxon>Bacillaceae</taxon>
        <taxon>Bacillus</taxon>
    </lineage>
</organism>
<comment type="caution">
    <text evidence="2">The sequence shown here is derived from an EMBL/GenBank/DDBJ whole genome shotgun (WGS) entry which is preliminary data.</text>
</comment>
<keyword evidence="1" id="KW-1133">Transmembrane helix</keyword>
<keyword evidence="3" id="KW-1185">Reference proteome</keyword>
<proteinExistence type="predicted"/>
<evidence type="ECO:0008006" key="4">
    <source>
        <dbReference type="Google" id="ProtNLM"/>
    </source>
</evidence>
<evidence type="ECO:0000313" key="2">
    <source>
        <dbReference type="EMBL" id="MEI5907927.1"/>
    </source>
</evidence>
<accession>A0ABU8HF72</accession>
<name>A0ABU8HF72_9BACI</name>
<dbReference type="RefSeq" id="WP_336587371.1">
    <property type="nucleotide sequence ID" value="NZ_JBBAXC010000010.1"/>
</dbReference>
<dbReference type="Proteomes" id="UP001312865">
    <property type="component" value="Unassembled WGS sequence"/>
</dbReference>
<sequence>MKKTLLVILTMLVEGGVIWGISKYFEWNIMEIIFLGGLVIFGVIWLFILYTTKIHNEMNVGLKSSTGQDVGGIKLFQFRLSPVTVGVVMFMALSFCLTIFYYADYFF</sequence>